<proteinExistence type="predicted"/>
<name>A0A1S9PD89_9SPHI</name>
<dbReference type="EMBL" id="MBTF01000023">
    <property type="protein sequence ID" value="OOQ58911.1"/>
    <property type="molecule type" value="Genomic_DNA"/>
</dbReference>
<dbReference type="GO" id="GO:0016788">
    <property type="term" value="F:hydrolase activity, acting on ester bonds"/>
    <property type="evidence" value="ECO:0007669"/>
    <property type="project" value="UniProtKB-ARBA"/>
</dbReference>
<accession>A0A1S9PD89</accession>
<dbReference type="CDD" id="cd01832">
    <property type="entry name" value="SGNH_hydrolase_like_1"/>
    <property type="match status" value="1"/>
</dbReference>
<dbReference type="STRING" id="1792845.BC343_07420"/>
<gene>
    <name evidence="2" type="ORF">BC343_07420</name>
</gene>
<dbReference type="InterPro" id="IPR036514">
    <property type="entry name" value="SGNH_hydro_sf"/>
</dbReference>
<organism evidence="2 3">
    <name type="scientific">Mucilaginibacter pedocola</name>
    <dbReference type="NCBI Taxonomy" id="1792845"/>
    <lineage>
        <taxon>Bacteria</taxon>
        <taxon>Pseudomonadati</taxon>
        <taxon>Bacteroidota</taxon>
        <taxon>Sphingobacteriia</taxon>
        <taxon>Sphingobacteriales</taxon>
        <taxon>Sphingobacteriaceae</taxon>
        <taxon>Mucilaginibacter</taxon>
    </lineage>
</organism>
<sequence>MSYLALGDSYTFGQEVETSKTYPYQLAARLTAAHHPVSSVKVIATTGWTTDELIKGINASDTQGKTYDIVTLLIGVNNQFRGYPKDVYRTEFAQLLNTAIAYANGNKRRVFVLSIPDWGATPFANGRNLEKLSEDIAAFNAINKSETDKQGVAYIDITGISTKAATDASLTAGDGLHPSAAMYSLWVQQLAPVVLSHL</sequence>
<evidence type="ECO:0000259" key="1">
    <source>
        <dbReference type="Pfam" id="PF13472"/>
    </source>
</evidence>
<dbReference type="SUPFAM" id="SSF52266">
    <property type="entry name" value="SGNH hydrolase"/>
    <property type="match status" value="1"/>
</dbReference>
<reference evidence="2 3" key="1">
    <citation type="submission" date="2016-07" db="EMBL/GenBank/DDBJ databases">
        <title>Genomic analysis of zinc-resistant bacterium Mucilaginibacter pedocola TBZ30.</title>
        <authorList>
            <person name="Huang J."/>
            <person name="Tang J."/>
        </authorList>
    </citation>
    <scope>NUCLEOTIDE SEQUENCE [LARGE SCALE GENOMIC DNA]</scope>
    <source>
        <strain evidence="2 3">TBZ30</strain>
    </source>
</reference>
<evidence type="ECO:0000313" key="3">
    <source>
        <dbReference type="Proteomes" id="UP000189739"/>
    </source>
</evidence>
<dbReference type="Gene3D" id="3.40.50.1110">
    <property type="entry name" value="SGNH hydrolase"/>
    <property type="match status" value="1"/>
</dbReference>
<evidence type="ECO:0000313" key="2">
    <source>
        <dbReference type="EMBL" id="OOQ58911.1"/>
    </source>
</evidence>
<dbReference type="AlphaFoldDB" id="A0A1S9PD89"/>
<dbReference type="InterPro" id="IPR013830">
    <property type="entry name" value="SGNH_hydro"/>
</dbReference>
<feature type="domain" description="SGNH hydrolase-type esterase" evidence="1">
    <location>
        <begin position="5"/>
        <end position="184"/>
    </location>
</feature>
<dbReference type="Pfam" id="PF13472">
    <property type="entry name" value="Lipase_GDSL_2"/>
    <property type="match status" value="1"/>
</dbReference>
<protein>
    <recommendedName>
        <fullName evidence="1">SGNH hydrolase-type esterase domain-containing protein</fullName>
    </recommendedName>
</protein>
<keyword evidence="3" id="KW-1185">Reference proteome</keyword>
<comment type="caution">
    <text evidence="2">The sequence shown here is derived from an EMBL/GenBank/DDBJ whole genome shotgun (WGS) entry which is preliminary data.</text>
</comment>
<dbReference type="Proteomes" id="UP000189739">
    <property type="component" value="Unassembled WGS sequence"/>
</dbReference>